<dbReference type="EMBL" id="FN649760">
    <property type="protein sequence ID" value="CBJ28088.1"/>
    <property type="molecule type" value="Genomic_DNA"/>
</dbReference>
<keyword evidence="1" id="KW-0677">Repeat</keyword>
<dbReference type="STRING" id="2880.D7G8R4"/>
<dbReference type="Pfam" id="PF12796">
    <property type="entry name" value="Ank_2"/>
    <property type="match status" value="1"/>
</dbReference>
<dbReference type="PRINTS" id="PR01415">
    <property type="entry name" value="ANKYRIN"/>
</dbReference>
<dbReference type="Proteomes" id="UP000002630">
    <property type="component" value="Unassembled WGS sequence"/>
</dbReference>
<dbReference type="InParanoid" id="D7G8R4"/>
<dbReference type="PROSITE" id="PS50297">
    <property type="entry name" value="ANK_REP_REGION"/>
    <property type="match status" value="2"/>
</dbReference>
<dbReference type="OrthoDB" id="194358at2759"/>
<evidence type="ECO:0000256" key="3">
    <source>
        <dbReference type="PROSITE-ProRule" id="PRU00023"/>
    </source>
</evidence>
<dbReference type="PANTHER" id="PTHR24126:SF14">
    <property type="entry name" value="ANK_REP_REGION DOMAIN-CONTAINING PROTEIN"/>
    <property type="match status" value="1"/>
</dbReference>
<dbReference type="InterPro" id="IPR036770">
    <property type="entry name" value="Ankyrin_rpt-contain_sf"/>
</dbReference>
<name>D7G8R4_ECTSI</name>
<evidence type="ECO:0000256" key="2">
    <source>
        <dbReference type="ARBA" id="ARBA00023043"/>
    </source>
</evidence>
<accession>D7G8R4</accession>
<evidence type="ECO:0000256" key="1">
    <source>
        <dbReference type="ARBA" id="ARBA00022737"/>
    </source>
</evidence>
<dbReference type="PROSITE" id="PS50088">
    <property type="entry name" value="ANK_REPEAT"/>
    <property type="match status" value="2"/>
</dbReference>
<keyword evidence="5" id="KW-1185">Reference proteome</keyword>
<feature type="repeat" description="ANK" evidence="3">
    <location>
        <begin position="18"/>
        <end position="50"/>
    </location>
</feature>
<reference evidence="4 5" key="1">
    <citation type="journal article" date="2010" name="Nature">
        <title>The Ectocarpus genome and the independent evolution of multicellularity in brown algae.</title>
        <authorList>
            <person name="Cock J.M."/>
            <person name="Sterck L."/>
            <person name="Rouze P."/>
            <person name="Scornet D."/>
            <person name="Allen A.E."/>
            <person name="Amoutzias G."/>
            <person name="Anthouard V."/>
            <person name="Artiguenave F."/>
            <person name="Aury J.M."/>
            <person name="Badger J.H."/>
            <person name="Beszteri B."/>
            <person name="Billiau K."/>
            <person name="Bonnet E."/>
            <person name="Bothwell J.H."/>
            <person name="Bowler C."/>
            <person name="Boyen C."/>
            <person name="Brownlee C."/>
            <person name="Carrano C.J."/>
            <person name="Charrier B."/>
            <person name="Cho G.Y."/>
            <person name="Coelho S.M."/>
            <person name="Collen J."/>
            <person name="Corre E."/>
            <person name="Da Silva C."/>
            <person name="Delage L."/>
            <person name="Delaroque N."/>
            <person name="Dittami S.M."/>
            <person name="Doulbeau S."/>
            <person name="Elias M."/>
            <person name="Farnham G."/>
            <person name="Gachon C.M."/>
            <person name="Gschloessl B."/>
            <person name="Heesch S."/>
            <person name="Jabbari K."/>
            <person name="Jubin C."/>
            <person name="Kawai H."/>
            <person name="Kimura K."/>
            <person name="Kloareg B."/>
            <person name="Kupper F.C."/>
            <person name="Lang D."/>
            <person name="Le Bail A."/>
            <person name="Leblanc C."/>
            <person name="Lerouge P."/>
            <person name="Lohr M."/>
            <person name="Lopez P.J."/>
            <person name="Martens C."/>
            <person name="Maumus F."/>
            <person name="Michel G."/>
            <person name="Miranda-Saavedra D."/>
            <person name="Morales J."/>
            <person name="Moreau H."/>
            <person name="Motomura T."/>
            <person name="Nagasato C."/>
            <person name="Napoli C.A."/>
            <person name="Nelson D.R."/>
            <person name="Nyvall-Collen P."/>
            <person name="Peters A.F."/>
            <person name="Pommier C."/>
            <person name="Potin P."/>
            <person name="Poulain J."/>
            <person name="Quesneville H."/>
            <person name="Read B."/>
            <person name="Rensing S.A."/>
            <person name="Ritter A."/>
            <person name="Rousvoal S."/>
            <person name="Samanta M."/>
            <person name="Samson G."/>
            <person name="Schroeder D.C."/>
            <person name="Segurens B."/>
            <person name="Strittmatter M."/>
            <person name="Tonon T."/>
            <person name="Tregear J.W."/>
            <person name="Valentin K."/>
            <person name="von Dassow P."/>
            <person name="Yamagishi T."/>
            <person name="Van de Peer Y."/>
            <person name="Wincker P."/>
        </authorList>
    </citation>
    <scope>NUCLEOTIDE SEQUENCE [LARGE SCALE GENOMIC DNA]</scope>
    <source>
        <strain evidence="5">Ec32 / CCAP1310/4</strain>
    </source>
</reference>
<dbReference type="SUPFAM" id="SSF48403">
    <property type="entry name" value="Ankyrin repeat"/>
    <property type="match status" value="1"/>
</dbReference>
<organism evidence="4 5">
    <name type="scientific">Ectocarpus siliculosus</name>
    <name type="common">Brown alga</name>
    <name type="synonym">Conferva siliculosa</name>
    <dbReference type="NCBI Taxonomy" id="2880"/>
    <lineage>
        <taxon>Eukaryota</taxon>
        <taxon>Sar</taxon>
        <taxon>Stramenopiles</taxon>
        <taxon>Ochrophyta</taxon>
        <taxon>PX clade</taxon>
        <taxon>Phaeophyceae</taxon>
        <taxon>Ectocarpales</taxon>
        <taxon>Ectocarpaceae</taxon>
        <taxon>Ectocarpus</taxon>
    </lineage>
</organism>
<dbReference type="AlphaFoldDB" id="D7G8R4"/>
<keyword evidence="2 3" id="KW-0040">ANK repeat</keyword>
<dbReference type="Gene3D" id="1.25.40.20">
    <property type="entry name" value="Ankyrin repeat-containing domain"/>
    <property type="match status" value="1"/>
</dbReference>
<dbReference type="SMART" id="SM00248">
    <property type="entry name" value="ANK"/>
    <property type="match status" value="2"/>
</dbReference>
<protein>
    <submittedName>
        <fullName evidence="4">Uncharacterized protein</fullName>
    </submittedName>
</protein>
<dbReference type="PANTHER" id="PTHR24126">
    <property type="entry name" value="ANKYRIN REPEAT, PH AND SEC7 DOMAIN CONTAINING PROTEIN SECG-RELATED"/>
    <property type="match status" value="1"/>
</dbReference>
<feature type="repeat" description="ANK" evidence="3">
    <location>
        <begin position="51"/>
        <end position="83"/>
    </location>
</feature>
<evidence type="ECO:0000313" key="4">
    <source>
        <dbReference type="EMBL" id="CBJ28088.1"/>
    </source>
</evidence>
<dbReference type="InterPro" id="IPR002110">
    <property type="entry name" value="Ankyrin_rpt"/>
</dbReference>
<sequence>MVVDLLAGIFDQNTPTRDGRTPLHLVALAGQKALVLSLQEDGTTIDARDATGESPLVEASYKGKQAIVETLLSKGAAANLRGTVPLY</sequence>
<proteinExistence type="predicted"/>
<evidence type="ECO:0000313" key="5">
    <source>
        <dbReference type="Proteomes" id="UP000002630"/>
    </source>
</evidence>
<gene>
    <name evidence="4" type="ORF">Esi_0091_0082</name>
</gene>